<gene>
    <name evidence="1" type="ORF">HG537_0A03930</name>
</gene>
<accession>A0A7H9HLD2</accession>
<evidence type="ECO:0000313" key="1">
    <source>
        <dbReference type="EMBL" id="QLQ78146.1"/>
    </source>
</evidence>
<dbReference type="OrthoDB" id="4032425at2759"/>
<dbReference type="CDD" id="cd19611">
    <property type="entry name" value="Ctf13_LRR_LRR-insertion"/>
    <property type="match status" value="1"/>
</dbReference>
<keyword evidence="2" id="KW-1185">Reference proteome</keyword>
<proteinExistence type="predicted"/>
<dbReference type="Proteomes" id="UP000510647">
    <property type="component" value="Chromosome 1"/>
</dbReference>
<name>A0A7H9HLD2_9SACH</name>
<dbReference type="AlphaFoldDB" id="A0A7H9HLD2"/>
<organism evidence="1 2">
    <name type="scientific">Torulaspora globosa</name>
    <dbReference type="NCBI Taxonomy" id="48254"/>
    <lineage>
        <taxon>Eukaryota</taxon>
        <taxon>Fungi</taxon>
        <taxon>Dikarya</taxon>
        <taxon>Ascomycota</taxon>
        <taxon>Saccharomycotina</taxon>
        <taxon>Saccharomycetes</taxon>
        <taxon>Saccharomycetales</taxon>
        <taxon>Saccharomycetaceae</taxon>
        <taxon>Torulaspora</taxon>
    </lineage>
</organism>
<reference evidence="1 2" key="1">
    <citation type="submission" date="2020-06" db="EMBL/GenBank/DDBJ databases">
        <title>The yeast mating-type switching endonuclease HO is a domesticated member of an unorthodox homing genetic element family.</title>
        <authorList>
            <person name="Coughlan A.Y."/>
            <person name="Lombardi L."/>
            <person name="Braun-Galleani S."/>
            <person name="Martos A.R."/>
            <person name="Galeote V."/>
            <person name="Bigey F."/>
            <person name="Dequin S."/>
            <person name="Byrne K.P."/>
            <person name="Wolfe K.H."/>
        </authorList>
    </citation>
    <scope>NUCLEOTIDE SEQUENCE [LARGE SCALE GENOMIC DNA]</scope>
    <source>
        <strain evidence="1 2">CBS2947</strain>
    </source>
</reference>
<dbReference type="EMBL" id="CP059267">
    <property type="protein sequence ID" value="QLQ78146.1"/>
    <property type="molecule type" value="Genomic_DNA"/>
</dbReference>
<sequence>MDVGLFLALPVDIRVRVYYHLDGNFNSVTPDPIEQLYCDKIIKLAPQAQEDRNSGQKLLRKKLYGIFARYLNIFDYSPLLIDRWLEYALWLRYDSIVLDCMRLNHAYGGALIGQMDWIYLDGRLRLGYFKNCMLVVWYTLREYARWIIREETQEEDLDGISFFRLNVEYSSLDLLKRIFNSMRNNDLFLLLSEVFLEEDGETDLPALVDDDNDQIAYPIEDLKVIELLGKIELMKNLNKISVRGDRLFEALINFHGVRDNPGRTISYMVRKRIMRLELWQLNEPARSGLADFTKWENLRELRFVNINTIDLNKLVIPNVCKMILLDRVSEVVWWDLETKISSVIEGSTITRKLNGTTKLRFLDRNSLKSDNLGQCQSIVWQAFKHLNFLKLQNVTKVRGGKIVIPCALYNNKRILVFPTTSCINEIIVI</sequence>
<evidence type="ECO:0000313" key="2">
    <source>
        <dbReference type="Proteomes" id="UP000510647"/>
    </source>
</evidence>
<protein>
    <submittedName>
        <fullName evidence="1">Uncharacterized protein</fullName>
    </submittedName>
</protein>